<dbReference type="GeneID" id="56039116"/>
<name>A0A7D5QM65_9EURY</name>
<evidence type="ECO:0000259" key="4">
    <source>
        <dbReference type="PROSITE" id="PS01031"/>
    </source>
</evidence>
<dbReference type="OrthoDB" id="210205at2157"/>
<gene>
    <name evidence="5" type="ORF">HUG12_16615</name>
</gene>
<evidence type="ECO:0000256" key="3">
    <source>
        <dbReference type="SAM" id="MobiDB-lite"/>
    </source>
</evidence>
<sequence>MTGRGDRASGLKSVGRSAVSTVVDRIGRGMGKVQERTPLPYDLLESADAYLVVFDAPGATRSDVQVRFHEGAVEVRVDRFRDFREGFEMRFPGRGLALDGRAELPPHASVDASAASATLTDHGTLRVRVPKREAEGGTTVAIDAEEEAGPREDERVDSAGEEASETDEEWEKPVGEAVGMGEPEDESETLEESGGSDGDEGPEEFEGPDEYEESADGESDEE</sequence>
<accession>A0A7D5QM65</accession>
<dbReference type="AlphaFoldDB" id="A0A7D5QM65"/>
<comment type="similarity">
    <text evidence="1 2">Belongs to the small heat shock protein (HSP20) family.</text>
</comment>
<feature type="region of interest" description="Disordered" evidence="3">
    <location>
        <begin position="128"/>
        <end position="222"/>
    </location>
</feature>
<dbReference type="InterPro" id="IPR002068">
    <property type="entry name" value="A-crystallin/Hsp20_dom"/>
</dbReference>
<dbReference type="InterPro" id="IPR008978">
    <property type="entry name" value="HSP20-like_chaperone"/>
</dbReference>
<feature type="compositionally biased region" description="Acidic residues" evidence="3">
    <location>
        <begin position="197"/>
        <end position="222"/>
    </location>
</feature>
<proteinExistence type="inferred from homology"/>
<evidence type="ECO:0000256" key="2">
    <source>
        <dbReference type="RuleBase" id="RU003616"/>
    </source>
</evidence>
<dbReference type="CDD" id="cd06464">
    <property type="entry name" value="ACD_sHsps-like"/>
    <property type="match status" value="1"/>
</dbReference>
<dbReference type="Pfam" id="PF00011">
    <property type="entry name" value="HSP20"/>
    <property type="match status" value="1"/>
</dbReference>
<organism evidence="5 6">
    <name type="scientific">Halorarum salinum</name>
    <dbReference type="NCBI Taxonomy" id="2743089"/>
    <lineage>
        <taxon>Archaea</taxon>
        <taxon>Methanobacteriati</taxon>
        <taxon>Methanobacteriota</taxon>
        <taxon>Stenosarchaea group</taxon>
        <taxon>Halobacteria</taxon>
        <taxon>Halobacteriales</taxon>
        <taxon>Haloferacaceae</taxon>
        <taxon>Halorarum</taxon>
    </lineage>
</organism>
<dbReference type="PROSITE" id="PS01031">
    <property type="entry name" value="SHSP"/>
    <property type="match status" value="1"/>
</dbReference>
<dbReference type="KEGG" id="halu:HUG12_16615"/>
<dbReference type="Gene3D" id="2.60.40.790">
    <property type="match status" value="1"/>
</dbReference>
<keyword evidence="6" id="KW-1185">Reference proteome</keyword>
<reference evidence="5 6" key="1">
    <citation type="submission" date="2020-06" db="EMBL/GenBank/DDBJ databases">
        <title>NJ-3-1, isolated from saline soil.</title>
        <authorList>
            <person name="Cui H.L."/>
            <person name="Shi X."/>
        </authorList>
    </citation>
    <scope>NUCLEOTIDE SEQUENCE [LARGE SCALE GENOMIC DNA]</scope>
    <source>
        <strain evidence="5 6">NJ-3-1</strain>
    </source>
</reference>
<protein>
    <submittedName>
        <fullName evidence="5">Hsp20 family protein</fullName>
    </submittedName>
</protein>
<dbReference type="SUPFAM" id="SSF49764">
    <property type="entry name" value="HSP20-like chaperones"/>
    <property type="match status" value="1"/>
</dbReference>
<dbReference type="Proteomes" id="UP000509626">
    <property type="component" value="Chromosome"/>
</dbReference>
<feature type="compositionally biased region" description="Basic and acidic residues" evidence="3">
    <location>
        <begin position="148"/>
        <end position="158"/>
    </location>
</feature>
<feature type="compositionally biased region" description="Acidic residues" evidence="3">
    <location>
        <begin position="159"/>
        <end position="170"/>
    </location>
</feature>
<evidence type="ECO:0000256" key="1">
    <source>
        <dbReference type="PROSITE-ProRule" id="PRU00285"/>
    </source>
</evidence>
<evidence type="ECO:0000313" key="5">
    <source>
        <dbReference type="EMBL" id="QLG63265.1"/>
    </source>
</evidence>
<feature type="compositionally biased region" description="Acidic residues" evidence="3">
    <location>
        <begin position="182"/>
        <end position="191"/>
    </location>
</feature>
<dbReference type="EMBL" id="CP058579">
    <property type="protein sequence ID" value="QLG63265.1"/>
    <property type="molecule type" value="Genomic_DNA"/>
</dbReference>
<evidence type="ECO:0000313" key="6">
    <source>
        <dbReference type="Proteomes" id="UP000509626"/>
    </source>
</evidence>
<feature type="domain" description="SHSP" evidence="4">
    <location>
        <begin position="30"/>
        <end position="145"/>
    </location>
</feature>
<dbReference type="RefSeq" id="WP_179269850.1">
    <property type="nucleotide sequence ID" value="NZ_CP058579.1"/>
</dbReference>